<dbReference type="InParanoid" id="A0A4Q1BLR0"/>
<organism evidence="2 3">
    <name type="scientific">Tremella mesenterica</name>
    <name type="common">Jelly fungus</name>
    <dbReference type="NCBI Taxonomy" id="5217"/>
    <lineage>
        <taxon>Eukaryota</taxon>
        <taxon>Fungi</taxon>
        <taxon>Dikarya</taxon>
        <taxon>Basidiomycota</taxon>
        <taxon>Agaricomycotina</taxon>
        <taxon>Tremellomycetes</taxon>
        <taxon>Tremellales</taxon>
        <taxon>Tremellaceae</taxon>
        <taxon>Tremella</taxon>
    </lineage>
</organism>
<feature type="compositionally biased region" description="Pro residues" evidence="1">
    <location>
        <begin position="18"/>
        <end position="27"/>
    </location>
</feature>
<keyword evidence="3" id="KW-1185">Reference proteome</keyword>
<feature type="compositionally biased region" description="Low complexity" evidence="1">
    <location>
        <begin position="51"/>
        <end position="63"/>
    </location>
</feature>
<feature type="region of interest" description="Disordered" evidence="1">
    <location>
        <begin position="1"/>
        <end position="104"/>
    </location>
</feature>
<gene>
    <name evidence="2" type="ORF">M231_03917</name>
</gene>
<sequence length="123" mass="13378">MSSSQPIDLCDSSGDEWSPPPLPPSLPPLIKEETPSTPSEIIIPETQQDNTSSPSSPGLSTPLRDIYSVSPSADTADDFFAPPTRLSRTTSRHLDYSTNNDPPLAIKTPSRLNLFTLHVTQDF</sequence>
<dbReference type="EMBL" id="SDIL01000042">
    <property type="protein sequence ID" value="RXK38741.1"/>
    <property type="molecule type" value="Genomic_DNA"/>
</dbReference>
<comment type="caution">
    <text evidence="2">The sequence shown here is derived from an EMBL/GenBank/DDBJ whole genome shotgun (WGS) entry which is preliminary data.</text>
</comment>
<name>A0A4Q1BLR0_TREME</name>
<dbReference type="AlphaFoldDB" id="A0A4Q1BLR0"/>
<accession>A0A4Q1BLR0</accession>
<evidence type="ECO:0000313" key="2">
    <source>
        <dbReference type="EMBL" id="RXK38741.1"/>
    </source>
</evidence>
<dbReference type="Proteomes" id="UP000289152">
    <property type="component" value="Unassembled WGS sequence"/>
</dbReference>
<proteinExistence type="predicted"/>
<evidence type="ECO:0000256" key="1">
    <source>
        <dbReference type="SAM" id="MobiDB-lite"/>
    </source>
</evidence>
<protein>
    <submittedName>
        <fullName evidence="2">Uncharacterized protein</fullName>
    </submittedName>
</protein>
<evidence type="ECO:0000313" key="3">
    <source>
        <dbReference type="Proteomes" id="UP000289152"/>
    </source>
</evidence>
<reference evidence="2 3" key="1">
    <citation type="submission" date="2016-06" db="EMBL/GenBank/DDBJ databases">
        <title>Evolution of pathogenesis and genome organization in the Tremellales.</title>
        <authorList>
            <person name="Cuomo C."/>
            <person name="Litvintseva A."/>
            <person name="Heitman J."/>
            <person name="Chen Y."/>
            <person name="Sun S."/>
            <person name="Springer D."/>
            <person name="Dromer F."/>
            <person name="Young S."/>
            <person name="Zeng Q."/>
            <person name="Chapman S."/>
            <person name="Gujja S."/>
            <person name="Saif S."/>
            <person name="Birren B."/>
        </authorList>
    </citation>
    <scope>NUCLEOTIDE SEQUENCE [LARGE SCALE GENOMIC DNA]</scope>
    <source>
        <strain evidence="2 3">ATCC 28783</strain>
    </source>
</reference>
<feature type="compositionally biased region" description="Polar residues" evidence="1">
    <location>
        <begin position="35"/>
        <end position="50"/>
    </location>
</feature>